<name>A0A0E9XGF9_ANGAN</name>
<organism evidence="2">
    <name type="scientific">Anguilla anguilla</name>
    <name type="common">European freshwater eel</name>
    <name type="synonym">Muraena anguilla</name>
    <dbReference type="NCBI Taxonomy" id="7936"/>
    <lineage>
        <taxon>Eukaryota</taxon>
        <taxon>Metazoa</taxon>
        <taxon>Chordata</taxon>
        <taxon>Craniata</taxon>
        <taxon>Vertebrata</taxon>
        <taxon>Euteleostomi</taxon>
        <taxon>Actinopterygii</taxon>
        <taxon>Neopterygii</taxon>
        <taxon>Teleostei</taxon>
        <taxon>Anguilliformes</taxon>
        <taxon>Anguillidae</taxon>
        <taxon>Anguilla</taxon>
    </lineage>
</organism>
<feature type="compositionally biased region" description="Polar residues" evidence="1">
    <location>
        <begin position="18"/>
        <end position="28"/>
    </location>
</feature>
<reference evidence="2" key="2">
    <citation type="journal article" date="2015" name="Fish Shellfish Immunol.">
        <title>Early steps in the European eel (Anguilla anguilla)-Vibrio vulnificus interaction in the gills: Role of the RtxA13 toxin.</title>
        <authorList>
            <person name="Callol A."/>
            <person name="Pajuelo D."/>
            <person name="Ebbesson L."/>
            <person name="Teles M."/>
            <person name="MacKenzie S."/>
            <person name="Amaro C."/>
        </authorList>
    </citation>
    <scope>NUCLEOTIDE SEQUENCE</scope>
</reference>
<accession>A0A0E9XGF9</accession>
<evidence type="ECO:0000313" key="2">
    <source>
        <dbReference type="EMBL" id="JAI01730.1"/>
    </source>
</evidence>
<proteinExistence type="predicted"/>
<feature type="region of interest" description="Disordered" evidence="1">
    <location>
        <begin position="1"/>
        <end position="30"/>
    </location>
</feature>
<evidence type="ECO:0000256" key="1">
    <source>
        <dbReference type="SAM" id="MobiDB-lite"/>
    </source>
</evidence>
<reference evidence="2" key="1">
    <citation type="submission" date="2014-11" db="EMBL/GenBank/DDBJ databases">
        <authorList>
            <person name="Amaro Gonzalez C."/>
        </authorList>
    </citation>
    <scope>NUCLEOTIDE SEQUENCE</scope>
</reference>
<dbReference type="EMBL" id="GBXM01006848">
    <property type="protein sequence ID" value="JAI01730.1"/>
    <property type="molecule type" value="Transcribed_RNA"/>
</dbReference>
<dbReference type="AlphaFoldDB" id="A0A0E9XGF9"/>
<protein>
    <submittedName>
        <fullName evidence="2">Uncharacterized protein</fullName>
    </submittedName>
</protein>
<sequence length="48" mass="4957">MSPAAGGTHQIPGFGWGNQRTGVGTTDLNGVKGHLNLRAMLVLPDSEP</sequence>